<evidence type="ECO:0000256" key="6">
    <source>
        <dbReference type="ARBA" id="ARBA00022723"/>
    </source>
</evidence>
<dbReference type="InterPro" id="IPR029056">
    <property type="entry name" value="Ribokinase-like"/>
</dbReference>
<dbReference type="HOGENOM" id="CLU_019943_0_1_9"/>
<keyword evidence="13" id="KW-1185">Reference proteome</keyword>
<dbReference type="Pfam" id="PF02110">
    <property type="entry name" value="HK"/>
    <property type="match status" value="1"/>
</dbReference>
<dbReference type="SUPFAM" id="SSF53613">
    <property type="entry name" value="Ribokinase-like"/>
    <property type="match status" value="1"/>
</dbReference>
<keyword evidence="7" id="KW-0547">Nucleotide-binding</keyword>
<dbReference type="UniPathway" id="UPA00060">
    <property type="reaction ID" value="UER00139"/>
</dbReference>
<evidence type="ECO:0000256" key="1">
    <source>
        <dbReference type="ARBA" id="ARBA00001771"/>
    </source>
</evidence>
<comment type="pathway">
    <text evidence="3">Cofactor biosynthesis; thiamine diphosphate biosynthesis; 4-methyl-5-(2-phosphoethyl)-thiazole from 5-(2-hydroxyethyl)-4-methylthiazole: step 1/1.</text>
</comment>
<dbReference type="GO" id="GO:0009229">
    <property type="term" value="P:thiamine diphosphate biosynthetic process"/>
    <property type="evidence" value="ECO:0007669"/>
    <property type="project" value="UniProtKB-UniPathway"/>
</dbReference>
<evidence type="ECO:0000256" key="9">
    <source>
        <dbReference type="ARBA" id="ARBA00022840"/>
    </source>
</evidence>
<comment type="catalytic activity">
    <reaction evidence="1">
        <text>5-(2-hydroxyethyl)-4-methylthiazole + ATP = 4-methyl-5-(2-phosphooxyethyl)-thiazole + ADP + H(+)</text>
        <dbReference type="Rhea" id="RHEA:24212"/>
        <dbReference type="ChEBI" id="CHEBI:15378"/>
        <dbReference type="ChEBI" id="CHEBI:17957"/>
        <dbReference type="ChEBI" id="CHEBI:30616"/>
        <dbReference type="ChEBI" id="CHEBI:58296"/>
        <dbReference type="ChEBI" id="CHEBI:456216"/>
        <dbReference type="EC" id="2.7.1.50"/>
    </reaction>
</comment>
<comment type="caution">
    <text evidence="12">The sequence shown here is derived from an EMBL/GenBank/DDBJ whole genome shotgun (WGS) entry which is preliminary data.</text>
</comment>
<dbReference type="GO" id="GO:0009228">
    <property type="term" value="P:thiamine biosynthetic process"/>
    <property type="evidence" value="ECO:0007669"/>
    <property type="project" value="UniProtKB-KW"/>
</dbReference>
<evidence type="ECO:0000256" key="5">
    <source>
        <dbReference type="ARBA" id="ARBA00022679"/>
    </source>
</evidence>
<evidence type="ECO:0000313" key="12">
    <source>
        <dbReference type="EMBL" id="EKU94085.1"/>
    </source>
</evidence>
<evidence type="ECO:0000256" key="8">
    <source>
        <dbReference type="ARBA" id="ARBA00022777"/>
    </source>
</evidence>
<dbReference type="EMBL" id="AGXA01000005">
    <property type="protein sequence ID" value="EKU94085.1"/>
    <property type="molecule type" value="Genomic_DNA"/>
</dbReference>
<evidence type="ECO:0000256" key="7">
    <source>
        <dbReference type="ARBA" id="ARBA00022741"/>
    </source>
</evidence>
<keyword evidence="5" id="KW-0808">Transferase</keyword>
<keyword evidence="6" id="KW-0479">Metal-binding</keyword>
<dbReference type="eggNOG" id="COG2145">
    <property type="taxonomic scope" value="Bacteria"/>
</dbReference>
<gene>
    <name evidence="12" type="ORF">HMPREF9698_00397</name>
</gene>
<dbReference type="InterPro" id="IPR000417">
    <property type="entry name" value="Hyethyz_kinase"/>
</dbReference>
<dbReference type="PRINTS" id="PR01099">
    <property type="entry name" value="HYETHTZKNASE"/>
</dbReference>
<keyword evidence="9" id="KW-0067">ATP-binding</keyword>
<dbReference type="EC" id="2.7.1.50" evidence="4"/>
<sequence>MDEISQDLIESCIETVRQDHPIVGAVTGVLANDFVARSQNAIGAGSAIVNMPDEAEAMIDKTDAFYINVGTILPIFEDTIPQAGRILAKSGKTWLLDPVGIGLGSLRTRLLRQFKGYQPTIIKGRPAEILSLANLWSCDGGRPSDSLSPQPPAEEALAAGVAIADHTGGVVVIIGEKTLIASPDQVYCVERKAHYLDKLTGIHSILGGLISAYAGVEDPLPAALVACLVLEEAGNQAEQVSDGIGTFELKLIDALEKIDPKAVSQYPFTLKD</sequence>
<evidence type="ECO:0000256" key="3">
    <source>
        <dbReference type="ARBA" id="ARBA00004868"/>
    </source>
</evidence>
<dbReference type="RefSeq" id="WP_003776825.1">
    <property type="nucleotide sequence ID" value="NZ_JH992957.1"/>
</dbReference>
<proteinExistence type="predicted"/>
<dbReference type="GO" id="GO:0005524">
    <property type="term" value="F:ATP binding"/>
    <property type="evidence" value="ECO:0007669"/>
    <property type="project" value="UniProtKB-KW"/>
</dbReference>
<keyword evidence="11" id="KW-0784">Thiamine biosynthesis</keyword>
<evidence type="ECO:0000256" key="2">
    <source>
        <dbReference type="ARBA" id="ARBA00001946"/>
    </source>
</evidence>
<dbReference type="GO" id="GO:0004417">
    <property type="term" value="F:hydroxyethylthiazole kinase activity"/>
    <property type="evidence" value="ECO:0007669"/>
    <property type="project" value="UniProtKB-EC"/>
</dbReference>
<name>K9EXW5_9LACT</name>
<dbReference type="AlphaFoldDB" id="K9EXW5"/>
<evidence type="ECO:0000256" key="4">
    <source>
        <dbReference type="ARBA" id="ARBA00012129"/>
    </source>
</evidence>
<protein>
    <recommendedName>
        <fullName evidence="4">hydroxyethylthiazole kinase</fullName>
        <ecNumber evidence="4">2.7.1.50</ecNumber>
    </recommendedName>
</protein>
<organism evidence="12 13">
    <name type="scientific">Alloiococcus otitis ATCC 51267</name>
    <dbReference type="NCBI Taxonomy" id="883081"/>
    <lineage>
        <taxon>Bacteria</taxon>
        <taxon>Bacillati</taxon>
        <taxon>Bacillota</taxon>
        <taxon>Bacilli</taxon>
        <taxon>Lactobacillales</taxon>
        <taxon>Carnobacteriaceae</taxon>
        <taxon>Alloiococcus</taxon>
    </lineage>
</organism>
<dbReference type="Proteomes" id="UP000009875">
    <property type="component" value="Unassembled WGS sequence"/>
</dbReference>
<comment type="cofactor">
    <cofactor evidence="2">
        <name>Mg(2+)</name>
        <dbReference type="ChEBI" id="CHEBI:18420"/>
    </cofactor>
</comment>
<dbReference type="STRING" id="883081.HMPREF9698_00397"/>
<accession>K9EXW5</accession>
<dbReference type="GO" id="GO:0000287">
    <property type="term" value="F:magnesium ion binding"/>
    <property type="evidence" value="ECO:0007669"/>
    <property type="project" value="InterPro"/>
</dbReference>
<evidence type="ECO:0000313" key="13">
    <source>
        <dbReference type="Proteomes" id="UP000009875"/>
    </source>
</evidence>
<evidence type="ECO:0000256" key="11">
    <source>
        <dbReference type="ARBA" id="ARBA00022977"/>
    </source>
</evidence>
<reference evidence="12 13" key="1">
    <citation type="submission" date="2012-09" db="EMBL/GenBank/DDBJ databases">
        <title>The Genome Sequence of Alloiococcus otitis ATCC 51267.</title>
        <authorList>
            <consortium name="The Broad Institute Genome Sequencing Platform"/>
            <person name="Earl A."/>
            <person name="Ward D."/>
            <person name="Feldgarden M."/>
            <person name="Gevers D."/>
            <person name="Huys G."/>
            <person name="Walker B."/>
            <person name="Young S.K."/>
            <person name="Zeng Q."/>
            <person name="Gargeya S."/>
            <person name="Fitzgerald M."/>
            <person name="Haas B."/>
            <person name="Abouelleil A."/>
            <person name="Alvarado L."/>
            <person name="Arachchi H.M."/>
            <person name="Berlin A.M."/>
            <person name="Chapman S.B."/>
            <person name="Goldberg J."/>
            <person name="Griggs A."/>
            <person name="Gujja S."/>
            <person name="Hansen M."/>
            <person name="Howarth C."/>
            <person name="Imamovic A."/>
            <person name="Larimer J."/>
            <person name="McCowen C."/>
            <person name="Montmayeur A."/>
            <person name="Murphy C."/>
            <person name="Neiman D."/>
            <person name="Pearson M."/>
            <person name="Priest M."/>
            <person name="Roberts A."/>
            <person name="Saif S."/>
            <person name="Shea T."/>
            <person name="Sisk P."/>
            <person name="Sykes S."/>
            <person name="Wortman J."/>
            <person name="Nusbaum C."/>
            <person name="Birren B."/>
        </authorList>
    </citation>
    <scope>NUCLEOTIDE SEQUENCE [LARGE SCALE GENOMIC DNA]</scope>
    <source>
        <strain evidence="12 13">ATCC 51267</strain>
    </source>
</reference>
<keyword evidence="10" id="KW-0460">Magnesium</keyword>
<dbReference type="Gene3D" id="3.40.1190.20">
    <property type="match status" value="1"/>
</dbReference>
<evidence type="ECO:0000256" key="10">
    <source>
        <dbReference type="ARBA" id="ARBA00022842"/>
    </source>
</evidence>
<keyword evidence="8 12" id="KW-0418">Kinase</keyword>